<evidence type="ECO:0000259" key="7">
    <source>
        <dbReference type="Pfam" id="PF00562"/>
    </source>
</evidence>
<dbReference type="Gene3D" id="3.90.1800.10">
    <property type="entry name" value="RNA polymerase alpha subunit dimerisation domain"/>
    <property type="match status" value="1"/>
</dbReference>
<dbReference type="AlphaFoldDB" id="X6PDT2"/>
<organism evidence="9 10">
    <name type="scientific">Reticulomyxa filosa</name>
    <dbReference type="NCBI Taxonomy" id="46433"/>
    <lineage>
        <taxon>Eukaryota</taxon>
        <taxon>Sar</taxon>
        <taxon>Rhizaria</taxon>
        <taxon>Retaria</taxon>
        <taxon>Foraminifera</taxon>
        <taxon>Monothalamids</taxon>
        <taxon>Reticulomyxidae</taxon>
        <taxon>Reticulomyxa</taxon>
    </lineage>
</organism>
<comment type="similarity">
    <text evidence="1">Belongs to the RNA polymerase beta chain family.</text>
</comment>
<dbReference type="GO" id="GO:0032549">
    <property type="term" value="F:ribonucleoside binding"/>
    <property type="evidence" value="ECO:0007669"/>
    <property type="project" value="InterPro"/>
</dbReference>
<dbReference type="OrthoDB" id="10248617at2759"/>
<evidence type="ECO:0000256" key="3">
    <source>
        <dbReference type="ARBA" id="ARBA00022478"/>
    </source>
</evidence>
<dbReference type="PANTHER" id="PTHR20856">
    <property type="entry name" value="DNA-DIRECTED RNA POLYMERASE I SUBUNIT 2"/>
    <property type="match status" value="1"/>
</dbReference>
<dbReference type="Proteomes" id="UP000023152">
    <property type="component" value="Unassembled WGS sequence"/>
</dbReference>
<accession>X6PDT2</accession>
<evidence type="ECO:0000256" key="4">
    <source>
        <dbReference type="ARBA" id="ARBA00022679"/>
    </source>
</evidence>
<dbReference type="GO" id="GO:0003899">
    <property type="term" value="F:DNA-directed RNA polymerase activity"/>
    <property type="evidence" value="ECO:0007669"/>
    <property type="project" value="UniProtKB-EC"/>
</dbReference>
<keyword evidence="6" id="KW-0804">Transcription</keyword>
<dbReference type="Pfam" id="PF00562">
    <property type="entry name" value="RNA_pol_Rpb2_6"/>
    <property type="match status" value="1"/>
</dbReference>
<dbReference type="InterPro" id="IPR015712">
    <property type="entry name" value="DNA-dir_RNA_pol_su2"/>
</dbReference>
<keyword evidence="3" id="KW-0240">DNA-directed RNA polymerase</keyword>
<feature type="domain" description="RNA polymerase Rpb2" evidence="8">
    <location>
        <begin position="103"/>
        <end position="148"/>
    </location>
</feature>
<dbReference type="Gene3D" id="2.40.270.10">
    <property type="entry name" value="DNA-directed RNA polymerase, subunit 2, domain 6"/>
    <property type="match status" value="1"/>
</dbReference>
<dbReference type="EC" id="2.7.7.6" evidence="2"/>
<dbReference type="Pfam" id="PF04560">
    <property type="entry name" value="RNA_pol_Rpb2_7"/>
    <property type="match status" value="1"/>
</dbReference>
<feature type="domain" description="DNA-directed RNA polymerase subunit 2 hybrid-binding" evidence="7">
    <location>
        <begin position="1"/>
        <end position="101"/>
    </location>
</feature>
<proteinExistence type="inferred from homology"/>
<evidence type="ECO:0000256" key="6">
    <source>
        <dbReference type="ARBA" id="ARBA00023163"/>
    </source>
</evidence>
<keyword evidence="10" id="KW-1185">Reference proteome</keyword>
<dbReference type="GO" id="GO:0003677">
    <property type="term" value="F:DNA binding"/>
    <property type="evidence" value="ECO:0007669"/>
    <property type="project" value="InterPro"/>
</dbReference>
<gene>
    <name evidence="9" type="ORF">RFI_00704</name>
</gene>
<dbReference type="InterPro" id="IPR007120">
    <property type="entry name" value="DNA-dir_RNAP_su2_dom"/>
</dbReference>
<dbReference type="GO" id="GO:0000428">
    <property type="term" value="C:DNA-directed RNA polymerase complex"/>
    <property type="evidence" value="ECO:0007669"/>
    <property type="project" value="UniProtKB-KW"/>
</dbReference>
<protein>
    <recommendedName>
        <fullName evidence="2">DNA-directed RNA polymerase</fullName>
        <ecNumber evidence="2">2.7.7.6</ecNumber>
    </recommendedName>
</protein>
<evidence type="ECO:0000259" key="8">
    <source>
        <dbReference type="Pfam" id="PF04560"/>
    </source>
</evidence>
<evidence type="ECO:0000313" key="9">
    <source>
        <dbReference type="EMBL" id="ETO36356.1"/>
    </source>
</evidence>
<keyword evidence="5" id="KW-0548">Nucleotidyltransferase</keyword>
<evidence type="ECO:0000256" key="5">
    <source>
        <dbReference type="ARBA" id="ARBA00022695"/>
    </source>
</evidence>
<dbReference type="InterPro" id="IPR037033">
    <property type="entry name" value="DNA-dir_RNAP_su2_hyb_sf"/>
</dbReference>
<evidence type="ECO:0000256" key="2">
    <source>
        <dbReference type="ARBA" id="ARBA00012418"/>
    </source>
</evidence>
<comment type="caution">
    <text evidence="9">The sequence shown here is derived from an EMBL/GenBank/DDBJ whole genome shotgun (WGS) entry which is preliminary data.</text>
</comment>
<evidence type="ECO:0000256" key="1">
    <source>
        <dbReference type="ARBA" id="ARBA00006835"/>
    </source>
</evidence>
<dbReference type="EMBL" id="ASPP01000752">
    <property type="protein sequence ID" value="ETO36356.1"/>
    <property type="molecule type" value="Genomic_DNA"/>
</dbReference>
<dbReference type="InterPro" id="IPR007641">
    <property type="entry name" value="RNA_pol_Rpb2_7"/>
</dbReference>
<reference evidence="9 10" key="1">
    <citation type="journal article" date="2013" name="Curr. Biol.">
        <title>The Genome of the Foraminiferan Reticulomyxa filosa.</title>
        <authorList>
            <person name="Glockner G."/>
            <person name="Hulsmann N."/>
            <person name="Schleicher M."/>
            <person name="Noegel A.A."/>
            <person name="Eichinger L."/>
            <person name="Gallinger C."/>
            <person name="Pawlowski J."/>
            <person name="Sierra R."/>
            <person name="Euteneuer U."/>
            <person name="Pillet L."/>
            <person name="Moustafa A."/>
            <person name="Platzer M."/>
            <person name="Groth M."/>
            <person name="Szafranski K."/>
            <person name="Schliwa M."/>
        </authorList>
    </citation>
    <scope>NUCLEOTIDE SEQUENCE [LARGE SCALE GENOMIC DNA]</scope>
</reference>
<feature type="non-terminal residue" evidence="9">
    <location>
        <position position="157"/>
    </location>
</feature>
<sequence length="157" mass="17891">MAGKCGGIVGQFFDGTPFKFDEARNDYGVDFFGKILRKNGYNYYGSEQMYTGLTGTLMEAEIYIGVVYYQRLRHMVSDKYQVRALGPINALTKQPLKGRKRKGGIRLGEMERDSLISHGCAFLVNDRLFTCSDGELRYMCKHCGLIWEYGTTKILHI</sequence>
<dbReference type="GO" id="GO:0006351">
    <property type="term" value="P:DNA-templated transcription"/>
    <property type="evidence" value="ECO:0007669"/>
    <property type="project" value="InterPro"/>
</dbReference>
<evidence type="ECO:0000313" key="10">
    <source>
        <dbReference type="Proteomes" id="UP000023152"/>
    </source>
</evidence>
<dbReference type="SUPFAM" id="SSF64484">
    <property type="entry name" value="beta and beta-prime subunits of DNA dependent RNA-polymerase"/>
    <property type="match status" value="1"/>
</dbReference>
<name>X6PDT2_RETFI</name>
<keyword evidence="4" id="KW-0808">Transferase</keyword>